<dbReference type="InterPro" id="IPR050188">
    <property type="entry name" value="RluA_PseudoU_synthase"/>
</dbReference>
<dbReference type="PROSITE" id="PS01129">
    <property type="entry name" value="PSI_RLU"/>
    <property type="match status" value="1"/>
</dbReference>
<keyword evidence="2 4" id="KW-0413">Isomerase</keyword>
<dbReference type="Gene3D" id="3.30.2350.10">
    <property type="entry name" value="Pseudouridine synthase"/>
    <property type="match status" value="1"/>
</dbReference>
<name>A0A4R9K6I4_9LEPT</name>
<dbReference type="InterPro" id="IPR020103">
    <property type="entry name" value="PsdUridine_synth_cat_dom_sf"/>
</dbReference>
<dbReference type="RefSeq" id="WP_135623173.1">
    <property type="nucleotide sequence ID" value="NZ_RQGD01000022.1"/>
</dbReference>
<comment type="catalytic activity">
    <reaction evidence="4">
        <text>a uridine in RNA = a pseudouridine in RNA</text>
        <dbReference type="Rhea" id="RHEA:48348"/>
        <dbReference type="Rhea" id="RHEA-COMP:12068"/>
        <dbReference type="Rhea" id="RHEA-COMP:12069"/>
        <dbReference type="ChEBI" id="CHEBI:65314"/>
        <dbReference type="ChEBI" id="CHEBI:65315"/>
    </reaction>
</comment>
<gene>
    <name evidence="6" type="ORF">EHQ58_07040</name>
</gene>
<dbReference type="GO" id="GO:0003723">
    <property type="term" value="F:RNA binding"/>
    <property type="evidence" value="ECO:0007669"/>
    <property type="project" value="InterPro"/>
</dbReference>
<dbReference type="InterPro" id="IPR006224">
    <property type="entry name" value="PsdUridine_synth_RluA-like_CS"/>
</dbReference>
<dbReference type="GO" id="GO:0000455">
    <property type="term" value="P:enzyme-directed rRNA pseudouridine synthesis"/>
    <property type="evidence" value="ECO:0007669"/>
    <property type="project" value="TreeGrafter"/>
</dbReference>
<protein>
    <recommendedName>
        <fullName evidence="4">Pseudouridine synthase</fullName>
        <ecNumber evidence="4">5.4.99.-</ecNumber>
    </recommendedName>
</protein>
<dbReference type="GO" id="GO:0009982">
    <property type="term" value="F:pseudouridine synthase activity"/>
    <property type="evidence" value="ECO:0007669"/>
    <property type="project" value="InterPro"/>
</dbReference>
<dbReference type="CDD" id="cd02869">
    <property type="entry name" value="PseudoU_synth_RluA_like"/>
    <property type="match status" value="1"/>
</dbReference>
<evidence type="ECO:0000259" key="5">
    <source>
        <dbReference type="Pfam" id="PF00849"/>
    </source>
</evidence>
<dbReference type="OrthoDB" id="305739at2"/>
<evidence type="ECO:0000256" key="2">
    <source>
        <dbReference type="ARBA" id="ARBA00023235"/>
    </source>
</evidence>
<evidence type="ECO:0000256" key="1">
    <source>
        <dbReference type="ARBA" id="ARBA00010876"/>
    </source>
</evidence>
<dbReference type="InterPro" id="IPR006225">
    <property type="entry name" value="PsdUridine_synth_RluC/D"/>
</dbReference>
<dbReference type="PANTHER" id="PTHR21600">
    <property type="entry name" value="MITOCHONDRIAL RNA PSEUDOURIDINE SYNTHASE"/>
    <property type="match status" value="1"/>
</dbReference>
<dbReference type="Proteomes" id="UP000297693">
    <property type="component" value="Unassembled WGS sequence"/>
</dbReference>
<comment type="similarity">
    <text evidence="1 4">Belongs to the pseudouridine synthase RluA family.</text>
</comment>
<feature type="domain" description="Pseudouridine synthase RsuA/RluA-like" evidence="5">
    <location>
        <begin position="24"/>
        <end position="175"/>
    </location>
</feature>
<dbReference type="AlphaFoldDB" id="A0A4R9K6I4"/>
<dbReference type="EMBL" id="RQGD01000022">
    <property type="protein sequence ID" value="TGL60248.1"/>
    <property type="molecule type" value="Genomic_DNA"/>
</dbReference>
<dbReference type="EC" id="5.4.99.-" evidence="4"/>
<evidence type="ECO:0000313" key="7">
    <source>
        <dbReference type="Proteomes" id="UP000297693"/>
    </source>
</evidence>
<evidence type="ECO:0000313" key="6">
    <source>
        <dbReference type="EMBL" id="TGL60248.1"/>
    </source>
</evidence>
<dbReference type="SUPFAM" id="SSF55120">
    <property type="entry name" value="Pseudouridine synthase"/>
    <property type="match status" value="1"/>
</dbReference>
<dbReference type="NCBIfam" id="TIGR00005">
    <property type="entry name" value="rluA_subfam"/>
    <property type="match status" value="1"/>
</dbReference>
<evidence type="ECO:0000256" key="3">
    <source>
        <dbReference type="PIRSR" id="PIRSR606225-1"/>
    </source>
</evidence>
<reference evidence="6" key="1">
    <citation type="journal article" date="2019" name="PLoS Negl. Trop. Dis.">
        <title>Revisiting the worldwide diversity of Leptospira species in the environment.</title>
        <authorList>
            <person name="Vincent A.T."/>
            <person name="Schiettekatte O."/>
            <person name="Bourhy P."/>
            <person name="Veyrier F.J."/>
            <person name="Picardeau M."/>
        </authorList>
    </citation>
    <scope>NUCLEOTIDE SEQUENCE [LARGE SCALE GENOMIC DNA]</scope>
    <source>
        <strain evidence="6">201702476</strain>
    </source>
</reference>
<proteinExistence type="inferred from homology"/>
<comment type="caution">
    <text evidence="6">The sequence shown here is derived from an EMBL/GenBank/DDBJ whole genome shotgun (WGS) entry which is preliminary data.</text>
</comment>
<keyword evidence="7" id="KW-1185">Reference proteome</keyword>
<feature type="active site" evidence="3">
    <location>
        <position position="73"/>
    </location>
</feature>
<organism evidence="6 7">
    <name type="scientific">Leptospira ognonensis</name>
    <dbReference type="NCBI Taxonomy" id="2484945"/>
    <lineage>
        <taxon>Bacteria</taxon>
        <taxon>Pseudomonadati</taxon>
        <taxon>Spirochaetota</taxon>
        <taxon>Spirochaetia</taxon>
        <taxon>Leptospirales</taxon>
        <taxon>Leptospiraceae</taxon>
        <taxon>Leptospira</taxon>
    </lineage>
</organism>
<dbReference type="InterPro" id="IPR006145">
    <property type="entry name" value="PsdUridine_synth_RsuA/RluA"/>
</dbReference>
<evidence type="ECO:0000256" key="4">
    <source>
        <dbReference type="RuleBase" id="RU362028"/>
    </source>
</evidence>
<dbReference type="Pfam" id="PF00849">
    <property type="entry name" value="PseudoU_synth_2"/>
    <property type="match status" value="1"/>
</dbReference>
<dbReference type="PANTHER" id="PTHR21600:SF44">
    <property type="entry name" value="RIBOSOMAL LARGE SUBUNIT PSEUDOURIDINE SYNTHASE D"/>
    <property type="match status" value="1"/>
</dbReference>
<comment type="function">
    <text evidence="4">Responsible for synthesis of pseudouridine from uracil.</text>
</comment>
<accession>A0A4R9K6I4</accession>
<dbReference type="GO" id="GO:0140098">
    <property type="term" value="F:catalytic activity, acting on RNA"/>
    <property type="evidence" value="ECO:0007669"/>
    <property type="project" value="UniProtKB-ARBA"/>
</dbReference>
<sequence length="232" mass="26275">MSKPSKSNQRFLPKGLSIIYEDRDILVIDKPAGLLTMSTDSEKSKTAYASLTDYVKKGSIRSPHRIFIVHRLDRDTSGLLIFAKTEIAKSKLQESWDQTSKKYIAVTHGKWKEKSGRIDSYLTENKAQVVYSVKDPALGKLSVTDYKILKETEKYSLVEIDLLTGRKNQIRVHFAEAKHPIVGDTKYGDATKKYQRMALHAFSIKFNHPFSGKEMYFESPIPPFLTGLVGGL</sequence>